<keyword evidence="1" id="KW-0812">Transmembrane</keyword>
<keyword evidence="1" id="KW-0472">Membrane</keyword>
<evidence type="ECO:0000256" key="1">
    <source>
        <dbReference type="SAM" id="Phobius"/>
    </source>
</evidence>
<sequence length="55" mass="6419">MVRGLVLHHHILVLVGLLWRVTRFGVDKRLFFFVLRCSFPLLLGISNGIVVYLKR</sequence>
<evidence type="ECO:0000313" key="2">
    <source>
        <dbReference type="EMBL" id="KAK4231973.1"/>
    </source>
</evidence>
<organism evidence="2 3">
    <name type="scientific">Podospora fimiseda</name>
    <dbReference type="NCBI Taxonomy" id="252190"/>
    <lineage>
        <taxon>Eukaryota</taxon>
        <taxon>Fungi</taxon>
        <taxon>Dikarya</taxon>
        <taxon>Ascomycota</taxon>
        <taxon>Pezizomycotina</taxon>
        <taxon>Sordariomycetes</taxon>
        <taxon>Sordariomycetidae</taxon>
        <taxon>Sordariales</taxon>
        <taxon>Podosporaceae</taxon>
        <taxon>Podospora</taxon>
    </lineage>
</organism>
<dbReference type="EMBL" id="MU865290">
    <property type="protein sequence ID" value="KAK4231973.1"/>
    <property type="molecule type" value="Genomic_DNA"/>
</dbReference>
<feature type="transmembrane region" description="Helical" evidence="1">
    <location>
        <begin position="30"/>
        <end position="53"/>
    </location>
</feature>
<keyword evidence="1" id="KW-1133">Transmembrane helix</keyword>
<name>A0AAN7BYH7_9PEZI</name>
<reference evidence="2" key="1">
    <citation type="journal article" date="2023" name="Mol. Phylogenet. Evol.">
        <title>Genome-scale phylogeny and comparative genomics of the fungal order Sordariales.</title>
        <authorList>
            <person name="Hensen N."/>
            <person name="Bonometti L."/>
            <person name="Westerberg I."/>
            <person name="Brannstrom I.O."/>
            <person name="Guillou S."/>
            <person name="Cros-Aarteil S."/>
            <person name="Calhoun S."/>
            <person name="Haridas S."/>
            <person name="Kuo A."/>
            <person name="Mondo S."/>
            <person name="Pangilinan J."/>
            <person name="Riley R."/>
            <person name="LaButti K."/>
            <person name="Andreopoulos B."/>
            <person name="Lipzen A."/>
            <person name="Chen C."/>
            <person name="Yan M."/>
            <person name="Daum C."/>
            <person name="Ng V."/>
            <person name="Clum A."/>
            <person name="Steindorff A."/>
            <person name="Ohm R.A."/>
            <person name="Martin F."/>
            <person name="Silar P."/>
            <person name="Natvig D.O."/>
            <person name="Lalanne C."/>
            <person name="Gautier V."/>
            <person name="Ament-Velasquez S.L."/>
            <person name="Kruys A."/>
            <person name="Hutchinson M.I."/>
            <person name="Powell A.J."/>
            <person name="Barry K."/>
            <person name="Miller A.N."/>
            <person name="Grigoriev I.V."/>
            <person name="Debuchy R."/>
            <person name="Gladieux P."/>
            <person name="Hiltunen Thoren M."/>
            <person name="Johannesson H."/>
        </authorList>
    </citation>
    <scope>NUCLEOTIDE SEQUENCE</scope>
    <source>
        <strain evidence="2">CBS 990.96</strain>
    </source>
</reference>
<keyword evidence="3" id="KW-1185">Reference proteome</keyword>
<dbReference type="AlphaFoldDB" id="A0AAN7BYH7"/>
<gene>
    <name evidence="2" type="ORF">QBC38DRAFT_465038</name>
</gene>
<comment type="caution">
    <text evidence="2">The sequence shown here is derived from an EMBL/GenBank/DDBJ whole genome shotgun (WGS) entry which is preliminary data.</text>
</comment>
<dbReference type="Proteomes" id="UP001301958">
    <property type="component" value="Unassembled WGS sequence"/>
</dbReference>
<proteinExistence type="predicted"/>
<protein>
    <submittedName>
        <fullName evidence="2">Uncharacterized protein</fullName>
    </submittedName>
</protein>
<evidence type="ECO:0000313" key="3">
    <source>
        <dbReference type="Proteomes" id="UP001301958"/>
    </source>
</evidence>
<reference evidence="2" key="2">
    <citation type="submission" date="2023-05" db="EMBL/GenBank/DDBJ databases">
        <authorList>
            <consortium name="Lawrence Berkeley National Laboratory"/>
            <person name="Steindorff A."/>
            <person name="Hensen N."/>
            <person name="Bonometti L."/>
            <person name="Westerberg I."/>
            <person name="Brannstrom I.O."/>
            <person name="Guillou S."/>
            <person name="Cros-Aarteil S."/>
            <person name="Calhoun S."/>
            <person name="Haridas S."/>
            <person name="Kuo A."/>
            <person name="Mondo S."/>
            <person name="Pangilinan J."/>
            <person name="Riley R."/>
            <person name="Labutti K."/>
            <person name="Andreopoulos B."/>
            <person name="Lipzen A."/>
            <person name="Chen C."/>
            <person name="Yanf M."/>
            <person name="Daum C."/>
            <person name="Ng V."/>
            <person name="Clum A."/>
            <person name="Ohm R."/>
            <person name="Martin F."/>
            <person name="Silar P."/>
            <person name="Natvig D."/>
            <person name="Lalanne C."/>
            <person name="Gautier V."/>
            <person name="Ament-Velasquez S.L."/>
            <person name="Kruys A."/>
            <person name="Hutchinson M.I."/>
            <person name="Powell A.J."/>
            <person name="Barry K."/>
            <person name="Miller A.N."/>
            <person name="Grigoriev I.V."/>
            <person name="Debuchy R."/>
            <person name="Gladieux P."/>
            <person name="Thoren M.H."/>
            <person name="Johannesson H."/>
        </authorList>
    </citation>
    <scope>NUCLEOTIDE SEQUENCE</scope>
    <source>
        <strain evidence="2">CBS 990.96</strain>
    </source>
</reference>
<accession>A0AAN7BYH7</accession>